<evidence type="ECO:0000256" key="7">
    <source>
        <dbReference type="ARBA" id="ARBA00024799"/>
    </source>
</evidence>
<dbReference type="GO" id="GO:0016740">
    <property type="term" value="F:transferase activity"/>
    <property type="evidence" value="ECO:0007669"/>
    <property type="project" value="UniProtKB-KW"/>
</dbReference>
<dbReference type="Gene3D" id="1.10.10.410">
    <property type="match status" value="1"/>
</dbReference>
<dbReference type="InterPro" id="IPR017959">
    <property type="entry name" value="Asn/Gln-tRNA_amidoTrfase_suB/E"/>
</dbReference>
<dbReference type="FunFam" id="1.10.10.410:FF:000001">
    <property type="entry name" value="Aspartyl/glutamyl-tRNA(Asn/Gln) amidotransferase subunit B"/>
    <property type="match status" value="1"/>
</dbReference>
<dbReference type="GO" id="GO:0005524">
    <property type="term" value="F:ATP binding"/>
    <property type="evidence" value="ECO:0007669"/>
    <property type="project" value="UniProtKB-KW"/>
</dbReference>
<evidence type="ECO:0000313" key="12">
    <source>
        <dbReference type="EMBL" id="SDD09291.1"/>
    </source>
</evidence>
<keyword evidence="13" id="KW-1185">Reference proteome</keyword>
<comment type="catalytic activity">
    <reaction evidence="9 10">
        <text>L-glutamyl-tRNA(Gln) + L-glutamine + ATP + H2O = L-glutaminyl-tRNA(Gln) + L-glutamate + ADP + phosphate + H(+)</text>
        <dbReference type="Rhea" id="RHEA:17521"/>
        <dbReference type="Rhea" id="RHEA-COMP:9681"/>
        <dbReference type="Rhea" id="RHEA-COMP:9684"/>
        <dbReference type="ChEBI" id="CHEBI:15377"/>
        <dbReference type="ChEBI" id="CHEBI:15378"/>
        <dbReference type="ChEBI" id="CHEBI:29985"/>
        <dbReference type="ChEBI" id="CHEBI:30616"/>
        <dbReference type="ChEBI" id="CHEBI:43474"/>
        <dbReference type="ChEBI" id="CHEBI:58359"/>
        <dbReference type="ChEBI" id="CHEBI:78520"/>
        <dbReference type="ChEBI" id="CHEBI:78521"/>
        <dbReference type="ChEBI" id="CHEBI:456216"/>
    </reaction>
</comment>
<dbReference type="InterPro" id="IPR018027">
    <property type="entry name" value="Asn/Gln_amidotransferase"/>
</dbReference>
<dbReference type="InterPro" id="IPR004413">
    <property type="entry name" value="GatB"/>
</dbReference>
<evidence type="ECO:0000256" key="10">
    <source>
        <dbReference type="HAMAP-Rule" id="MF_00121"/>
    </source>
</evidence>
<gene>
    <name evidence="10" type="primary">gatB</name>
    <name evidence="12" type="ORF">SAMN04489866_101153</name>
</gene>
<comment type="similarity">
    <text evidence="1 10">Belongs to the GatB/GatE family. GatB subfamily.</text>
</comment>
<dbReference type="Gene3D" id="1.10.150.380">
    <property type="entry name" value="GatB domain, N-terminal subdomain"/>
    <property type="match status" value="1"/>
</dbReference>
<evidence type="ECO:0000256" key="2">
    <source>
        <dbReference type="ARBA" id="ARBA00011123"/>
    </source>
</evidence>
<dbReference type="NCBIfam" id="TIGR00133">
    <property type="entry name" value="gatB"/>
    <property type="match status" value="1"/>
</dbReference>
<name>A0A1G6RXZ4_PEPNI</name>
<dbReference type="OrthoDB" id="9804078at2"/>
<comment type="function">
    <text evidence="7 10">Allows the formation of correctly charged Asn-tRNA(Asn) or Gln-tRNA(Gln) through the transamidation of misacylated Asp-tRNA(Asn) or Glu-tRNA(Gln) in organisms which lack either or both of asparaginyl-tRNA or glutaminyl-tRNA synthetases. The reaction takes place in the presence of glutamine and ATP through an activated phospho-Asp-tRNA(Asn) or phospho-Glu-tRNA(Gln).</text>
</comment>
<keyword evidence="3 10" id="KW-0436">Ligase</keyword>
<dbReference type="STRING" id="2741.SAMN04489866_101153"/>
<evidence type="ECO:0000256" key="9">
    <source>
        <dbReference type="ARBA" id="ARBA00047913"/>
    </source>
</evidence>
<dbReference type="PANTHER" id="PTHR11659:SF0">
    <property type="entry name" value="GLUTAMYL-TRNA(GLN) AMIDOTRANSFERASE SUBUNIT B, MITOCHONDRIAL"/>
    <property type="match status" value="1"/>
</dbReference>
<dbReference type="NCBIfam" id="NF004012">
    <property type="entry name" value="PRK05477.1-2"/>
    <property type="match status" value="1"/>
</dbReference>
<evidence type="ECO:0000256" key="8">
    <source>
        <dbReference type="ARBA" id="ARBA00047380"/>
    </source>
</evidence>
<evidence type="ECO:0000313" key="13">
    <source>
        <dbReference type="Proteomes" id="UP000198995"/>
    </source>
</evidence>
<keyword evidence="4 10" id="KW-0547">Nucleotide-binding</keyword>
<dbReference type="PANTHER" id="PTHR11659">
    <property type="entry name" value="GLUTAMYL-TRNA GLN AMIDOTRANSFERASE SUBUNIT B MITOCHONDRIAL AND PROKARYOTIC PET112-RELATED"/>
    <property type="match status" value="1"/>
</dbReference>
<dbReference type="GO" id="GO:0050567">
    <property type="term" value="F:glutaminyl-tRNA synthase (glutamine-hydrolyzing) activity"/>
    <property type="evidence" value="ECO:0007669"/>
    <property type="project" value="UniProtKB-UniRule"/>
</dbReference>
<dbReference type="InterPro" id="IPR042114">
    <property type="entry name" value="GatB_C_1"/>
</dbReference>
<evidence type="ECO:0000256" key="6">
    <source>
        <dbReference type="ARBA" id="ARBA00022917"/>
    </source>
</evidence>
<keyword evidence="5 10" id="KW-0067">ATP-binding</keyword>
<sequence>MKYEPVIGLEVHVELKTKTKIFCGCTTAFGGDPNTHTCPVCLGLPGTLPVLNKQVLHYAILAGLATNCTINQFSKFDRKNYFYPDLTKAYQISQYDEPIAEHGYIDITVDGQEKRIGMTRIHMEEDAGKLVHQGASITASNSSLADYNRAGVPLIEIVSEPDMRSAAEARAYLEELKAIITYIGVSDAKMEEGSLRCDVNISLRPVGQEAFGTRAEIKNLNSFRAVERAIAHEIDRQSDLLDDGEAVKLETRTWDDAKGVTHSLRSKENADDYRYFPDPDLPPVIVTEADIDRLRAEIPELPRSRRTRFITEAQLPEADAALLAENRYLADFFESAWKAYGDAQPVANWLLGDVMAKLNADDVALADSHFTAEQLVDLLNLIKDGVISGKIAKDVFLKAFDSGDQPSDIVEKEGLKQISDTGSLEPLIRDIVAANPKSVADYKAGKKKALGFLVGQVMKETKGQANPGMVNQLLTKVLDNV</sequence>
<dbReference type="InterPro" id="IPR017958">
    <property type="entry name" value="Gln-tRNA_amidoTrfase_suB_CS"/>
</dbReference>
<dbReference type="Pfam" id="PF02934">
    <property type="entry name" value="GatB_N"/>
    <property type="match status" value="1"/>
</dbReference>
<dbReference type="SMART" id="SM00845">
    <property type="entry name" value="GatB_Yqey"/>
    <property type="match status" value="1"/>
</dbReference>
<dbReference type="AlphaFoldDB" id="A0A1G6RXZ4"/>
<dbReference type="HAMAP" id="MF_00121">
    <property type="entry name" value="GatB"/>
    <property type="match status" value="1"/>
</dbReference>
<dbReference type="Proteomes" id="UP000198995">
    <property type="component" value="Unassembled WGS sequence"/>
</dbReference>
<evidence type="ECO:0000256" key="4">
    <source>
        <dbReference type="ARBA" id="ARBA00022741"/>
    </source>
</evidence>
<evidence type="ECO:0000259" key="11">
    <source>
        <dbReference type="SMART" id="SM00845"/>
    </source>
</evidence>
<dbReference type="InterPro" id="IPR023168">
    <property type="entry name" value="GatB_Yqey_C_2"/>
</dbReference>
<dbReference type="PROSITE" id="PS01234">
    <property type="entry name" value="GATB"/>
    <property type="match status" value="1"/>
</dbReference>
<dbReference type="GO" id="GO:0070681">
    <property type="term" value="P:glutaminyl-tRNAGln biosynthesis via transamidation"/>
    <property type="evidence" value="ECO:0007669"/>
    <property type="project" value="TreeGrafter"/>
</dbReference>
<dbReference type="SUPFAM" id="SSF89095">
    <property type="entry name" value="GatB/YqeY motif"/>
    <property type="match status" value="1"/>
</dbReference>
<dbReference type="RefSeq" id="WP_091790847.1">
    <property type="nucleotide sequence ID" value="NZ_FNAF01000001.1"/>
</dbReference>
<evidence type="ECO:0000256" key="1">
    <source>
        <dbReference type="ARBA" id="ARBA00005306"/>
    </source>
</evidence>
<reference evidence="12 13" key="1">
    <citation type="submission" date="2016-10" db="EMBL/GenBank/DDBJ databases">
        <authorList>
            <person name="de Groot N.N."/>
        </authorList>
    </citation>
    <scope>NUCLEOTIDE SEQUENCE [LARGE SCALE GENOMIC DNA]</scope>
    <source>
        <strain evidence="12 13">DSM 20475</strain>
    </source>
</reference>
<dbReference type="InterPro" id="IPR006075">
    <property type="entry name" value="Asn/Gln-tRNA_Trfase_suB/E_cat"/>
</dbReference>
<keyword evidence="12" id="KW-0808">Transferase</keyword>
<dbReference type="NCBIfam" id="NF004014">
    <property type="entry name" value="PRK05477.1-4"/>
    <property type="match status" value="1"/>
</dbReference>
<evidence type="ECO:0000256" key="3">
    <source>
        <dbReference type="ARBA" id="ARBA00022598"/>
    </source>
</evidence>
<proteinExistence type="inferred from homology"/>
<organism evidence="12 13">
    <name type="scientific">Peptococcus niger</name>
    <dbReference type="NCBI Taxonomy" id="2741"/>
    <lineage>
        <taxon>Bacteria</taxon>
        <taxon>Bacillati</taxon>
        <taxon>Bacillota</taxon>
        <taxon>Clostridia</taxon>
        <taxon>Eubacteriales</taxon>
        <taxon>Peptococcaceae</taxon>
        <taxon>Peptococcus</taxon>
    </lineage>
</organism>
<dbReference type="Pfam" id="PF02637">
    <property type="entry name" value="GatB_Yqey"/>
    <property type="match status" value="1"/>
</dbReference>
<dbReference type="InterPro" id="IPR003789">
    <property type="entry name" value="Asn/Gln_tRNA_amidoTrase-B-like"/>
</dbReference>
<accession>A0A1G6RXZ4</accession>
<comment type="catalytic activity">
    <reaction evidence="8 10">
        <text>L-aspartyl-tRNA(Asn) + L-glutamine + ATP + H2O = L-asparaginyl-tRNA(Asn) + L-glutamate + ADP + phosphate + 2 H(+)</text>
        <dbReference type="Rhea" id="RHEA:14513"/>
        <dbReference type="Rhea" id="RHEA-COMP:9674"/>
        <dbReference type="Rhea" id="RHEA-COMP:9677"/>
        <dbReference type="ChEBI" id="CHEBI:15377"/>
        <dbReference type="ChEBI" id="CHEBI:15378"/>
        <dbReference type="ChEBI" id="CHEBI:29985"/>
        <dbReference type="ChEBI" id="CHEBI:30616"/>
        <dbReference type="ChEBI" id="CHEBI:43474"/>
        <dbReference type="ChEBI" id="CHEBI:58359"/>
        <dbReference type="ChEBI" id="CHEBI:78515"/>
        <dbReference type="ChEBI" id="CHEBI:78516"/>
        <dbReference type="ChEBI" id="CHEBI:456216"/>
    </reaction>
</comment>
<dbReference type="SUPFAM" id="SSF55931">
    <property type="entry name" value="Glutamine synthetase/guanido kinase"/>
    <property type="match status" value="1"/>
</dbReference>
<feature type="domain" description="Asn/Gln amidotransferase" evidence="11">
    <location>
        <begin position="331"/>
        <end position="478"/>
    </location>
</feature>
<dbReference type="InterPro" id="IPR014746">
    <property type="entry name" value="Gln_synth/guanido_kin_cat_dom"/>
</dbReference>
<dbReference type="EMBL" id="FNAF01000001">
    <property type="protein sequence ID" value="SDD09291.1"/>
    <property type="molecule type" value="Genomic_DNA"/>
</dbReference>
<dbReference type="GO" id="GO:0006412">
    <property type="term" value="P:translation"/>
    <property type="evidence" value="ECO:0007669"/>
    <property type="project" value="UniProtKB-UniRule"/>
</dbReference>
<evidence type="ECO:0000256" key="5">
    <source>
        <dbReference type="ARBA" id="ARBA00022840"/>
    </source>
</evidence>
<comment type="subunit">
    <text evidence="2 10">Heterotrimer of A, B and C subunits.</text>
</comment>
<dbReference type="GO" id="GO:0050566">
    <property type="term" value="F:asparaginyl-tRNA synthase (glutamine-hydrolyzing) activity"/>
    <property type="evidence" value="ECO:0007669"/>
    <property type="project" value="RHEA"/>
</dbReference>
<dbReference type="EC" id="6.3.5.-" evidence="10"/>
<protein>
    <recommendedName>
        <fullName evidence="10">Aspartyl/glutamyl-tRNA(Asn/Gln) amidotransferase subunit B</fullName>
        <shortName evidence="10">Asp/Glu-ADT subunit B</shortName>
        <ecNumber evidence="10">6.3.5.-</ecNumber>
    </recommendedName>
</protein>
<keyword evidence="6 10" id="KW-0648">Protein biosynthesis</keyword>